<evidence type="ECO:0000256" key="8">
    <source>
        <dbReference type="ARBA" id="ARBA00023157"/>
    </source>
</evidence>
<dbReference type="GO" id="GO:0004559">
    <property type="term" value="F:alpha-mannosidase activity"/>
    <property type="evidence" value="ECO:0007669"/>
    <property type="project" value="UniProtKB-EC"/>
</dbReference>
<accession>A0A9R1U6Y8</accession>
<dbReference type="Gene3D" id="3.20.110.10">
    <property type="entry name" value="Glycoside hydrolase 38, N terminal domain"/>
    <property type="match status" value="1"/>
</dbReference>
<comment type="catalytic activity">
    <reaction evidence="1">
        <text>Hydrolysis of terminal, non-reducing alpha-D-mannose residues in alpha-D-mannosides.</text>
        <dbReference type="EC" id="3.2.1.24"/>
    </reaction>
</comment>
<dbReference type="GeneID" id="105270366"/>
<dbReference type="GO" id="GO:0030246">
    <property type="term" value="F:carbohydrate binding"/>
    <property type="evidence" value="ECO:0007669"/>
    <property type="project" value="InterPro"/>
</dbReference>
<dbReference type="Pfam" id="PF09261">
    <property type="entry name" value="Alpha-mann_mid"/>
    <property type="match status" value="1"/>
</dbReference>
<evidence type="ECO:0000259" key="12">
    <source>
        <dbReference type="SMART" id="SM00872"/>
    </source>
</evidence>
<keyword evidence="7 11" id="KW-0862">Zinc</keyword>
<protein>
    <recommendedName>
        <fullName evidence="3 11">Alpha-mannosidase</fullName>
        <ecNumber evidence="11">3.2.1.-</ecNumber>
    </recommendedName>
</protein>
<dbReference type="Pfam" id="PF17677">
    <property type="entry name" value="Glyco_hydro38C2"/>
    <property type="match status" value="1"/>
</dbReference>
<evidence type="ECO:0000256" key="7">
    <source>
        <dbReference type="ARBA" id="ARBA00022833"/>
    </source>
</evidence>
<dbReference type="FunFam" id="2.70.98.30:FF:000003">
    <property type="entry name" value="Alpha-mannosidase"/>
    <property type="match status" value="1"/>
</dbReference>
<reference evidence="13" key="1">
    <citation type="submission" date="2015-01" db="EMBL/GenBank/DDBJ databases">
        <title>Transcriptome Assembly of Fopius arisanus.</title>
        <authorList>
            <person name="Geib S."/>
        </authorList>
    </citation>
    <scope>NUCLEOTIDE SEQUENCE</scope>
</reference>
<dbReference type="InterPro" id="IPR027291">
    <property type="entry name" value="Glyco_hydro_38_N_sf"/>
</dbReference>
<dbReference type="OrthoDB" id="2016903at2759"/>
<dbReference type="Gene3D" id="2.60.40.1360">
    <property type="match status" value="1"/>
</dbReference>
<dbReference type="FunFam" id="2.60.40.1180:FF:000018">
    <property type="entry name" value="Alpha-mannosidase"/>
    <property type="match status" value="1"/>
</dbReference>
<evidence type="ECO:0000256" key="6">
    <source>
        <dbReference type="ARBA" id="ARBA00022801"/>
    </source>
</evidence>
<evidence type="ECO:0000256" key="2">
    <source>
        <dbReference type="ARBA" id="ARBA00009792"/>
    </source>
</evidence>
<keyword evidence="8" id="KW-1015">Disulfide bond</keyword>
<evidence type="ECO:0000313" key="15">
    <source>
        <dbReference type="RefSeq" id="XP_011309552.1"/>
    </source>
</evidence>
<reference evidence="15" key="2">
    <citation type="submission" date="2025-04" db="UniProtKB">
        <authorList>
            <consortium name="RefSeq"/>
        </authorList>
    </citation>
    <scope>IDENTIFICATION</scope>
    <source>
        <strain evidence="15">USDA-PBARC FA_bdor</strain>
        <tissue evidence="15">Whole organism</tissue>
    </source>
</reference>
<keyword evidence="9" id="KW-0325">Glycoprotein</keyword>
<dbReference type="InterPro" id="IPR015341">
    <property type="entry name" value="Glyco_hydro_38_cen"/>
</dbReference>
<dbReference type="AlphaFoldDB" id="A0A0C9RFA7"/>
<evidence type="ECO:0000256" key="1">
    <source>
        <dbReference type="ARBA" id="ARBA00000365"/>
    </source>
</evidence>
<dbReference type="RefSeq" id="XP_011309552.1">
    <property type="nucleotide sequence ID" value="XM_011311250.1"/>
</dbReference>
<keyword evidence="10 11" id="KW-0326">Glycosidase</keyword>
<dbReference type="InterPro" id="IPR048534">
    <property type="entry name" value="Man2a1-like_dom"/>
</dbReference>
<feature type="chain" id="PRO_5044513675" description="Alpha-mannosidase" evidence="11">
    <location>
        <begin position="24"/>
        <end position="996"/>
    </location>
</feature>
<keyword evidence="5 11" id="KW-0732">Signal</keyword>
<dbReference type="PANTHER" id="PTHR11607:SF3">
    <property type="entry name" value="LYSOSOMAL ALPHA-MANNOSIDASE"/>
    <property type="match status" value="1"/>
</dbReference>
<evidence type="ECO:0000256" key="5">
    <source>
        <dbReference type="ARBA" id="ARBA00022729"/>
    </source>
</evidence>
<dbReference type="GO" id="GO:0005764">
    <property type="term" value="C:lysosome"/>
    <property type="evidence" value="ECO:0007669"/>
    <property type="project" value="TreeGrafter"/>
</dbReference>
<comment type="similarity">
    <text evidence="2 11">Belongs to the glycosyl hydrolase 38 family.</text>
</comment>
<name>A0A0C9RFA7_9HYME</name>
<evidence type="ECO:0000313" key="14">
    <source>
        <dbReference type="Proteomes" id="UP000694866"/>
    </source>
</evidence>
<dbReference type="Gene3D" id="1.20.1270.50">
    <property type="entry name" value="Glycoside hydrolase family 38, central domain"/>
    <property type="match status" value="2"/>
</dbReference>
<dbReference type="GO" id="GO:0046872">
    <property type="term" value="F:metal ion binding"/>
    <property type="evidence" value="ECO:0007669"/>
    <property type="project" value="UniProtKB-KW"/>
</dbReference>
<feature type="signal peptide" evidence="11">
    <location>
        <begin position="1"/>
        <end position="23"/>
    </location>
</feature>
<dbReference type="KEGG" id="fas:105270366"/>
<dbReference type="PANTHER" id="PTHR11607">
    <property type="entry name" value="ALPHA-MANNOSIDASE"/>
    <property type="match status" value="1"/>
</dbReference>
<dbReference type="CDD" id="cd10810">
    <property type="entry name" value="GH38N_AMII_LAM_like"/>
    <property type="match status" value="1"/>
</dbReference>
<keyword evidence="4 11" id="KW-0479">Metal-binding</keyword>
<keyword evidence="6 11" id="KW-0378">Hydrolase</keyword>
<evidence type="ECO:0000256" key="3">
    <source>
        <dbReference type="ARBA" id="ARBA00012752"/>
    </source>
</evidence>
<dbReference type="EC" id="3.2.1.-" evidence="11"/>
<dbReference type="FunFam" id="1.20.1270.50:FF:000003">
    <property type="entry name" value="Alpha-mannosidase"/>
    <property type="match status" value="1"/>
</dbReference>
<dbReference type="Pfam" id="PF21260">
    <property type="entry name" value="Laman-like_dom"/>
    <property type="match status" value="1"/>
</dbReference>
<feature type="domain" description="Glycoside hydrolase family 38 central" evidence="12">
    <location>
        <begin position="371"/>
        <end position="444"/>
    </location>
</feature>
<dbReference type="SUPFAM" id="SSF88688">
    <property type="entry name" value="Families 57/38 glycoside transferase middle domain"/>
    <property type="match status" value="1"/>
</dbReference>
<dbReference type="EMBL" id="GBYB01011777">
    <property type="protein sequence ID" value="JAG81544.1"/>
    <property type="molecule type" value="Transcribed_RNA"/>
</dbReference>
<dbReference type="InterPro" id="IPR011330">
    <property type="entry name" value="Glyco_hydro/deAcase_b/a-brl"/>
</dbReference>
<evidence type="ECO:0000256" key="9">
    <source>
        <dbReference type="ARBA" id="ARBA00023180"/>
    </source>
</evidence>
<dbReference type="InterPro" id="IPR013780">
    <property type="entry name" value="Glyco_hydro_b"/>
</dbReference>
<sequence>MAMYTRPFSVLLVLCYLFTLIRTGIVRRTAEGTPDRTCGYTGCPKTHPEKLNVHLVPHSHDDVGWRKTIDQYFYGSRQEIQIANVQSIIDTVIQALRKDPERRFIYVETAYLWKWWNLQDAEVHDEVKTLIKEGRLEIIGGAWSMNDEATTHYQCIIDQSTWGFRRLNDTFGECARPKIGWQIDSFGHSREQASLFAQFGFDAMFFARLDWEDKEQRLKEKTAEFVWRASPNLGEKVNLFSVALYNHYSAPTGFCWDMLCENLPLDDQSSNGTKNTENKINRFYNYVMRQASHYQTNNIILTMGDDFHYQQAEIYFSNMDKLIRYTNELYGKEINVFYSTPSCYAKSLNEANKTWTTKSDDFFPYSHNERSFWTGYYTSRPTLKHFERLGNNLLQVVKQLSVMSHHPDSENLQIFREVMGVMQHHDAITGTEKQHVAEDYAKFLHEGITQGEALAAKSLSQLSSKNENTNEPFKTCLLLNISACDPSEASSTFIVTLWNPQSHQDSPYIRLPVIGKGYVIRDPLGAEVPHQLIPVPVTVSKIPGRNSSATRELVFRASGIPPLGYKSYHVTRREGENVLDEVTPEADVTSIGVKHNISVHDNGNVIIEWKNQDLRVIQSMNYYNGGKRYFSSGAYLFRPQNSSAYPCNYTGTYKFYRGSLVEELHLTVNDYVSQVVRVYDGEERVEVEWMVGPIPVDDEVAKEVIVKYSSNLVTKGNFYTDSNGREMMKRVRNSRPTWNLSILLEPVASNYYPVTTRISLLDEGGKMRLSILNDRAQGGSSINDGELELMLHRRLLRDDQLGVGEPLNEQAFGTGVVARGIHYLVGSNMEERDDAAGKEKTLMKNLALKPWVFITPVENVVFEDWKKDHQMEFSGLNSRLPPSVHILTLEPWKDGQILLRLEHIFEIDEATELSKSVQVNLTDLFAYFTIKEVRETTLGANQWIEDMRRLKWVIQSNEVPDQLQESVTLPVNNGTIAILLNPMEIRTFIISIEQKS</sequence>
<organism evidence="13">
    <name type="scientific">Fopius arisanus</name>
    <dbReference type="NCBI Taxonomy" id="64838"/>
    <lineage>
        <taxon>Eukaryota</taxon>
        <taxon>Metazoa</taxon>
        <taxon>Ecdysozoa</taxon>
        <taxon>Arthropoda</taxon>
        <taxon>Hexapoda</taxon>
        <taxon>Insecta</taxon>
        <taxon>Pterygota</taxon>
        <taxon>Neoptera</taxon>
        <taxon>Endopterygota</taxon>
        <taxon>Hymenoptera</taxon>
        <taxon>Apocrita</taxon>
        <taxon>Ichneumonoidea</taxon>
        <taxon>Braconidae</taxon>
        <taxon>Opiinae</taxon>
        <taxon>Fopius</taxon>
    </lineage>
</organism>
<dbReference type="InterPro" id="IPR037094">
    <property type="entry name" value="Glyco_hydro_38_cen_sf"/>
</dbReference>
<dbReference type="InterPro" id="IPR050843">
    <property type="entry name" value="Glycosyl_Hydrlase_38"/>
</dbReference>
<dbReference type="InterPro" id="IPR028995">
    <property type="entry name" value="Glyco_hydro_57/38_cen_sf"/>
</dbReference>
<evidence type="ECO:0000256" key="11">
    <source>
        <dbReference type="RuleBase" id="RU361199"/>
    </source>
</evidence>
<dbReference type="Gene3D" id="2.60.40.1180">
    <property type="entry name" value="Golgi alpha-mannosidase II"/>
    <property type="match status" value="1"/>
</dbReference>
<evidence type="ECO:0000313" key="13">
    <source>
        <dbReference type="EMBL" id="JAG81544.1"/>
    </source>
</evidence>
<dbReference type="InterPro" id="IPR011682">
    <property type="entry name" value="Glyco_hydro_38_C"/>
</dbReference>
<dbReference type="FunFam" id="1.20.1270.50:FF:000002">
    <property type="entry name" value="Alpha-mannosidase"/>
    <property type="match status" value="1"/>
</dbReference>
<proteinExistence type="inferred from homology"/>
<comment type="cofactor">
    <cofactor evidence="11">
        <name>Zn(2+)</name>
        <dbReference type="ChEBI" id="CHEBI:29105"/>
    </cofactor>
    <text evidence="11">Binds 1 zinc ion per subunit.</text>
</comment>
<dbReference type="SMART" id="SM00872">
    <property type="entry name" value="Alpha-mann_mid"/>
    <property type="match status" value="1"/>
</dbReference>
<gene>
    <name evidence="13" type="primary">MAN2B1_2</name>
    <name evidence="15" type="synonym">LOC105270366</name>
    <name evidence="13" type="ORF">g.16869</name>
</gene>
<dbReference type="InterPro" id="IPR011013">
    <property type="entry name" value="Gal_mutarotase_sf_dom"/>
</dbReference>
<dbReference type="Pfam" id="PF07748">
    <property type="entry name" value="Glyco_hydro_38C"/>
    <property type="match status" value="1"/>
</dbReference>
<dbReference type="GO" id="GO:0006013">
    <property type="term" value="P:mannose metabolic process"/>
    <property type="evidence" value="ECO:0007669"/>
    <property type="project" value="InterPro"/>
</dbReference>
<accession>A0A0C9RFA7</accession>
<dbReference type="SUPFAM" id="SSF74650">
    <property type="entry name" value="Galactose mutarotase-like"/>
    <property type="match status" value="1"/>
</dbReference>
<dbReference type="Proteomes" id="UP000694866">
    <property type="component" value="Unplaced"/>
</dbReference>
<dbReference type="SUPFAM" id="SSF88713">
    <property type="entry name" value="Glycoside hydrolase/deacetylase"/>
    <property type="match status" value="1"/>
</dbReference>
<dbReference type="FunFam" id="3.20.110.10:FF:000001">
    <property type="entry name" value="Alpha-mannosidase"/>
    <property type="match status" value="1"/>
</dbReference>
<dbReference type="InterPro" id="IPR000602">
    <property type="entry name" value="Glyco_hydro_38_N"/>
</dbReference>
<dbReference type="Gene3D" id="2.70.98.30">
    <property type="entry name" value="Golgi alpha-mannosidase II, domain 4"/>
    <property type="match status" value="1"/>
</dbReference>
<evidence type="ECO:0000256" key="4">
    <source>
        <dbReference type="ARBA" id="ARBA00022723"/>
    </source>
</evidence>
<keyword evidence="14" id="KW-1185">Reference proteome</keyword>
<dbReference type="Pfam" id="PF01074">
    <property type="entry name" value="Glyco_hydro_38N"/>
    <property type="match status" value="1"/>
</dbReference>
<dbReference type="InterPro" id="IPR041147">
    <property type="entry name" value="GH38_C"/>
</dbReference>
<evidence type="ECO:0000256" key="10">
    <source>
        <dbReference type="ARBA" id="ARBA00023295"/>
    </source>
</evidence>